<keyword evidence="1" id="KW-0812">Transmembrane</keyword>
<keyword evidence="1" id="KW-0472">Membrane</keyword>
<keyword evidence="3" id="KW-1185">Reference proteome</keyword>
<accession>A0A4R6TUB8</accession>
<dbReference type="OrthoDB" id="7024959at2"/>
<feature type="transmembrane region" description="Helical" evidence="1">
    <location>
        <begin position="276"/>
        <end position="301"/>
    </location>
</feature>
<feature type="transmembrane region" description="Helical" evidence="1">
    <location>
        <begin position="88"/>
        <end position="108"/>
    </location>
</feature>
<reference evidence="2 3" key="1">
    <citation type="submission" date="2019-03" db="EMBL/GenBank/DDBJ databases">
        <title>Genomic Encyclopedia of Type Strains, Phase IV (KMG-IV): sequencing the most valuable type-strain genomes for metagenomic binning, comparative biology and taxonomic classification.</title>
        <authorList>
            <person name="Goeker M."/>
        </authorList>
    </citation>
    <scope>NUCLEOTIDE SEQUENCE [LARGE SCALE GENOMIC DNA]</scope>
    <source>
        <strain evidence="2 3">DSM 28679</strain>
    </source>
</reference>
<feature type="transmembrane region" description="Helical" evidence="1">
    <location>
        <begin position="201"/>
        <end position="227"/>
    </location>
</feature>
<evidence type="ECO:0000313" key="3">
    <source>
        <dbReference type="Proteomes" id="UP000294575"/>
    </source>
</evidence>
<proteinExistence type="predicted"/>
<dbReference type="AlphaFoldDB" id="A0A4R6TUB8"/>
<feature type="transmembrane region" description="Helical" evidence="1">
    <location>
        <begin position="247"/>
        <end position="264"/>
    </location>
</feature>
<feature type="transmembrane region" description="Helical" evidence="1">
    <location>
        <begin position="56"/>
        <end position="76"/>
    </location>
</feature>
<comment type="caution">
    <text evidence="2">The sequence shown here is derived from an EMBL/GenBank/DDBJ whole genome shotgun (WGS) entry which is preliminary data.</text>
</comment>
<evidence type="ECO:0000256" key="1">
    <source>
        <dbReference type="SAM" id="Phobius"/>
    </source>
</evidence>
<evidence type="ECO:0000313" key="2">
    <source>
        <dbReference type="EMBL" id="TDQ37318.1"/>
    </source>
</evidence>
<feature type="transmembrane region" description="Helical" evidence="1">
    <location>
        <begin position="114"/>
        <end position="135"/>
    </location>
</feature>
<protein>
    <submittedName>
        <fullName evidence="2">Transporter (CPA2 family)</fullName>
    </submittedName>
</protein>
<feature type="transmembrane region" description="Helical" evidence="1">
    <location>
        <begin position="147"/>
        <end position="165"/>
    </location>
</feature>
<gene>
    <name evidence="2" type="ORF">DFQ45_10898</name>
</gene>
<sequence>MIAGGWLLLLSGFALVTLLCRRLGAMPILCQLLLALALPLLSLTALQPAALLQPGWVHWLYSLSFALVMGAILADIADSRLNLNSLKIALPSFAVPFVCGLLCAGWLLTGSSATSRMAIGFLFALTAIPVLFLYLQSIRYPLQDMADLLQAAILIDILCWGLFALAQPGPVWQMLLLPLALGCLPLLLYRLKLRHEAVPGVLFFVILAVLQVLGFNALLFGVSYVLVMAQLGLRIRMPLPAAGWSRVQWYLCVPVLLACGALQIDIGALDWQQAGLWLPVFLLAPVLAKLVGNWLGLSWAWPHKSRSVRWQASVLLNIRGLTEVVFLNVLLAQGLIGSLLYFVFLLMSVTATLLPAVLGIRLIKTR</sequence>
<dbReference type="EMBL" id="SNYK01000008">
    <property type="protein sequence ID" value="TDQ37318.1"/>
    <property type="molecule type" value="Genomic_DNA"/>
</dbReference>
<dbReference type="RefSeq" id="WP_101495796.1">
    <property type="nucleotide sequence ID" value="NZ_LNJZ01000003.1"/>
</dbReference>
<dbReference type="InterPro" id="IPR038770">
    <property type="entry name" value="Na+/solute_symporter_sf"/>
</dbReference>
<feature type="transmembrane region" description="Helical" evidence="1">
    <location>
        <begin position="339"/>
        <end position="363"/>
    </location>
</feature>
<keyword evidence="1" id="KW-1133">Transmembrane helix</keyword>
<dbReference type="Proteomes" id="UP000294575">
    <property type="component" value="Unassembled WGS sequence"/>
</dbReference>
<feature type="transmembrane region" description="Helical" evidence="1">
    <location>
        <begin position="171"/>
        <end position="189"/>
    </location>
</feature>
<feature type="transmembrane region" description="Helical" evidence="1">
    <location>
        <begin position="6"/>
        <end position="25"/>
    </location>
</feature>
<organism evidence="2 3">
    <name type="scientific">Thiopseudomonas denitrificans</name>
    <dbReference type="NCBI Taxonomy" id="1501432"/>
    <lineage>
        <taxon>Bacteria</taxon>
        <taxon>Pseudomonadati</taxon>
        <taxon>Pseudomonadota</taxon>
        <taxon>Gammaproteobacteria</taxon>
        <taxon>Pseudomonadales</taxon>
        <taxon>Pseudomonadaceae</taxon>
        <taxon>Thiopseudomonas</taxon>
    </lineage>
</organism>
<name>A0A4R6TUB8_9GAMM</name>
<feature type="transmembrane region" description="Helical" evidence="1">
    <location>
        <begin position="32"/>
        <end position="50"/>
    </location>
</feature>
<dbReference type="Gene3D" id="1.20.1530.20">
    <property type="match status" value="1"/>
</dbReference>